<organism evidence="1 2">
    <name type="scientific">Niastella koreensis</name>
    <dbReference type="NCBI Taxonomy" id="354356"/>
    <lineage>
        <taxon>Bacteria</taxon>
        <taxon>Pseudomonadati</taxon>
        <taxon>Bacteroidota</taxon>
        <taxon>Chitinophagia</taxon>
        <taxon>Chitinophagales</taxon>
        <taxon>Chitinophagaceae</taxon>
        <taxon>Niastella</taxon>
    </lineage>
</organism>
<keyword evidence="2" id="KW-1185">Reference proteome</keyword>
<reference evidence="1 2" key="1">
    <citation type="submission" date="2016-04" db="EMBL/GenBank/DDBJ databases">
        <authorList>
            <person name="Chen L."/>
            <person name="Zhuang W."/>
            <person name="Wang G."/>
        </authorList>
    </citation>
    <scope>NUCLEOTIDE SEQUENCE [LARGE SCALE GENOMIC DNA]</scope>
    <source>
        <strain evidence="2">GR20</strain>
    </source>
</reference>
<proteinExistence type="predicted"/>
<evidence type="ECO:0008006" key="3">
    <source>
        <dbReference type="Google" id="ProtNLM"/>
    </source>
</evidence>
<name>A0ABX3P225_9BACT</name>
<comment type="caution">
    <text evidence="1">The sequence shown here is derived from an EMBL/GenBank/DDBJ whole genome shotgun (WGS) entry which is preliminary data.</text>
</comment>
<evidence type="ECO:0000313" key="2">
    <source>
        <dbReference type="Proteomes" id="UP000192277"/>
    </source>
</evidence>
<gene>
    <name evidence="1" type="ORF">A4D02_21890</name>
</gene>
<accession>A0ABX3P225</accession>
<dbReference type="EMBL" id="LWBO01000003">
    <property type="protein sequence ID" value="OQP53056.1"/>
    <property type="molecule type" value="Genomic_DNA"/>
</dbReference>
<sequence>MDMKSIYPLSAVMMAIIFATCKSPKESEGVWINKEQLKGKTYSNLFILVVTADIQARVKLESDLSNVATARGLKTVKSVDVMPFDMENPKKPAKEEVVSKVKESGCDAVFIASLLKKEDRMKYTEGRSAYTPMTNYTPAGNYYAYYSGTYNTVSTPSYYTQDKVYLMQSNLYDAATEEKMWAVNSEVFNPANIDAFSKSYTKTLLSKLQKARLIKKK</sequence>
<dbReference type="Proteomes" id="UP000192277">
    <property type="component" value="Unassembled WGS sequence"/>
</dbReference>
<evidence type="ECO:0000313" key="1">
    <source>
        <dbReference type="EMBL" id="OQP53056.1"/>
    </source>
</evidence>
<protein>
    <recommendedName>
        <fullName evidence="3">Lipoprotein</fullName>
    </recommendedName>
</protein>